<comment type="caution">
    <text evidence="14">The sequence shown here is derived from an EMBL/GenBank/DDBJ whole genome shotgun (WGS) entry which is preliminary data.</text>
</comment>
<dbReference type="SFLD" id="SFLDS00029">
    <property type="entry name" value="Radical_SAM"/>
    <property type="match status" value="1"/>
</dbReference>
<dbReference type="RefSeq" id="WP_311369134.1">
    <property type="nucleotide sequence ID" value="NZ_JAVRHX010000003.1"/>
</dbReference>
<evidence type="ECO:0000256" key="3">
    <source>
        <dbReference type="ARBA" id="ARBA00022485"/>
    </source>
</evidence>
<dbReference type="SFLD" id="SFLDG01067">
    <property type="entry name" value="SPASM/twitch_domain_containing"/>
    <property type="match status" value="1"/>
</dbReference>
<keyword evidence="7" id="KW-0408">Iron</keyword>
<dbReference type="Pfam" id="PF04055">
    <property type="entry name" value="Radical_SAM"/>
    <property type="match status" value="1"/>
</dbReference>
<dbReference type="SFLD" id="SFLDG01383">
    <property type="entry name" value="cyclic_pyranopterin_phosphate"/>
    <property type="match status" value="1"/>
</dbReference>
<dbReference type="InterPro" id="IPR050105">
    <property type="entry name" value="MoCo_biosynth_MoaA/MoaC"/>
</dbReference>
<reference evidence="14 15" key="1">
    <citation type="submission" date="2023-09" db="EMBL/GenBank/DDBJ databases">
        <authorList>
            <person name="Rey-Velasco X."/>
        </authorList>
    </citation>
    <scope>NUCLEOTIDE SEQUENCE [LARGE SCALE GENOMIC DNA]</scope>
    <source>
        <strain evidence="14 15">P117</strain>
    </source>
</reference>
<keyword evidence="10" id="KW-0501">Molybdenum cofactor biosynthesis</keyword>
<evidence type="ECO:0000256" key="2">
    <source>
        <dbReference type="ARBA" id="ARBA00012167"/>
    </source>
</evidence>
<dbReference type="InterPro" id="IPR000385">
    <property type="entry name" value="MoaA_NifB_PqqE_Fe-S-bd_CS"/>
</dbReference>
<comment type="catalytic activity">
    <reaction evidence="12">
        <text>GTP + AH2 + S-adenosyl-L-methionine = (8S)-3',8-cyclo-7,8-dihydroguanosine 5'-triphosphate + 5'-deoxyadenosine + L-methionine + A + H(+)</text>
        <dbReference type="Rhea" id="RHEA:49576"/>
        <dbReference type="ChEBI" id="CHEBI:13193"/>
        <dbReference type="ChEBI" id="CHEBI:15378"/>
        <dbReference type="ChEBI" id="CHEBI:17319"/>
        <dbReference type="ChEBI" id="CHEBI:17499"/>
        <dbReference type="ChEBI" id="CHEBI:37565"/>
        <dbReference type="ChEBI" id="CHEBI:57844"/>
        <dbReference type="ChEBI" id="CHEBI:59789"/>
        <dbReference type="ChEBI" id="CHEBI:131766"/>
        <dbReference type="EC" id="4.1.99.22"/>
    </reaction>
</comment>
<keyword evidence="11 14" id="KW-0456">Lyase</keyword>
<dbReference type="SUPFAM" id="SSF102114">
    <property type="entry name" value="Radical SAM enzymes"/>
    <property type="match status" value="1"/>
</dbReference>
<evidence type="ECO:0000256" key="12">
    <source>
        <dbReference type="ARBA" id="ARBA00048697"/>
    </source>
</evidence>
<dbReference type="InterPro" id="IPR040064">
    <property type="entry name" value="MoaA-like"/>
</dbReference>
<evidence type="ECO:0000256" key="6">
    <source>
        <dbReference type="ARBA" id="ARBA00022741"/>
    </source>
</evidence>
<dbReference type="InterPro" id="IPR010505">
    <property type="entry name" value="MoaA_twitch"/>
</dbReference>
<dbReference type="CDD" id="cd01335">
    <property type="entry name" value="Radical_SAM"/>
    <property type="match status" value="1"/>
</dbReference>
<evidence type="ECO:0000259" key="13">
    <source>
        <dbReference type="PROSITE" id="PS51918"/>
    </source>
</evidence>
<evidence type="ECO:0000313" key="15">
    <source>
        <dbReference type="Proteomes" id="UP001253545"/>
    </source>
</evidence>
<dbReference type="InterPro" id="IPR013785">
    <property type="entry name" value="Aldolase_TIM"/>
</dbReference>
<evidence type="ECO:0000256" key="9">
    <source>
        <dbReference type="ARBA" id="ARBA00023134"/>
    </source>
</evidence>
<evidence type="ECO:0000256" key="4">
    <source>
        <dbReference type="ARBA" id="ARBA00022691"/>
    </source>
</evidence>
<keyword evidence="4" id="KW-0949">S-adenosyl-L-methionine</keyword>
<dbReference type="InterPro" id="IPR006638">
    <property type="entry name" value="Elp3/MiaA/NifB-like_rSAM"/>
</dbReference>
<gene>
    <name evidence="14" type="primary">moaA</name>
    <name evidence="14" type="ORF">RM552_12215</name>
</gene>
<dbReference type="Proteomes" id="UP001253545">
    <property type="component" value="Unassembled WGS sequence"/>
</dbReference>
<evidence type="ECO:0000256" key="1">
    <source>
        <dbReference type="ARBA" id="ARBA00001966"/>
    </source>
</evidence>
<organism evidence="14 15">
    <name type="scientific">Glaciecola petra</name>
    <dbReference type="NCBI Taxonomy" id="3075602"/>
    <lineage>
        <taxon>Bacteria</taxon>
        <taxon>Pseudomonadati</taxon>
        <taxon>Pseudomonadota</taxon>
        <taxon>Gammaproteobacteria</taxon>
        <taxon>Alteromonadales</taxon>
        <taxon>Alteromonadaceae</taxon>
        <taxon>Glaciecola</taxon>
    </lineage>
</organism>
<dbReference type="NCBIfam" id="TIGR02666">
    <property type="entry name" value="moaA"/>
    <property type="match status" value="1"/>
</dbReference>
<accession>A0ABU2ZU96</accession>
<keyword evidence="15" id="KW-1185">Reference proteome</keyword>
<keyword evidence="3" id="KW-0004">4Fe-4S</keyword>
<dbReference type="PROSITE" id="PS51918">
    <property type="entry name" value="RADICAL_SAM"/>
    <property type="match status" value="1"/>
</dbReference>
<keyword evidence="8" id="KW-0411">Iron-sulfur</keyword>
<dbReference type="GO" id="GO:0061798">
    <property type="term" value="F:GTP 3',8'-cyclase activity"/>
    <property type="evidence" value="ECO:0007669"/>
    <property type="project" value="UniProtKB-EC"/>
</dbReference>
<dbReference type="PANTHER" id="PTHR22960:SF28">
    <property type="entry name" value="GTP 3',8-CYCLASE"/>
    <property type="match status" value="1"/>
</dbReference>
<evidence type="ECO:0000256" key="8">
    <source>
        <dbReference type="ARBA" id="ARBA00023014"/>
    </source>
</evidence>
<protein>
    <recommendedName>
        <fullName evidence="2">GTP 3',8-cyclase</fullName>
        <ecNumber evidence="2">4.1.99.22</ecNumber>
    </recommendedName>
</protein>
<dbReference type="InterPro" id="IPR007197">
    <property type="entry name" value="rSAM"/>
</dbReference>
<evidence type="ECO:0000256" key="7">
    <source>
        <dbReference type="ARBA" id="ARBA00023004"/>
    </source>
</evidence>
<dbReference type="InterPro" id="IPR058240">
    <property type="entry name" value="rSAM_sf"/>
</dbReference>
<dbReference type="EMBL" id="JAVRHX010000003">
    <property type="protein sequence ID" value="MDT0595613.1"/>
    <property type="molecule type" value="Genomic_DNA"/>
</dbReference>
<dbReference type="PROSITE" id="PS01305">
    <property type="entry name" value="MOAA_NIFB_PQQE"/>
    <property type="match status" value="1"/>
</dbReference>
<evidence type="ECO:0000313" key="14">
    <source>
        <dbReference type="EMBL" id="MDT0595613.1"/>
    </source>
</evidence>
<dbReference type="SFLD" id="SFLDG01386">
    <property type="entry name" value="main_SPASM_domain-containing"/>
    <property type="match status" value="1"/>
</dbReference>
<dbReference type="SMART" id="SM00729">
    <property type="entry name" value="Elp3"/>
    <property type="match status" value="1"/>
</dbReference>
<feature type="domain" description="Radical SAM core" evidence="13">
    <location>
        <begin position="5"/>
        <end position="227"/>
    </location>
</feature>
<proteinExistence type="predicted"/>
<keyword evidence="5" id="KW-0479">Metal-binding</keyword>
<dbReference type="EC" id="4.1.99.22" evidence="2"/>
<evidence type="ECO:0000256" key="5">
    <source>
        <dbReference type="ARBA" id="ARBA00022723"/>
    </source>
</evidence>
<evidence type="ECO:0000256" key="11">
    <source>
        <dbReference type="ARBA" id="ARBA00023239"/>
    </source>
</evidence>
<keyword evidence="9" id="KW-0342">GTP-binding</keyword>
<name>A0ABU2ZU96_9ALTE</name>
<dbReference type="CDD" id="cd21117">
    <property type="entry name" value="Twitch_MoaA"/>
    <property type="match status" value="1"/>
</dbReference>
<dbReference type="Pfam" id="PF06463">
    <property type="entry name" value="Mob_synth_C"/>
    <property type="match status" value="1"/>
</dbReference>
<comment type="cofactor">
    <cofactor evidence="1">
        <name>[4Fe-4S] cluster</name>
        <dbReference type="ChEBI" id="CHEBI:49883"/>
    </cofactor>
</comment>
<dbReference type="PANTHER" id="PTHR22960">
    <property type="entry name" value="MOLYBDOPTERIN COFACTOR SYNTHESIS PROTEIN A"/>
    <property type="match status" value="1"/>
</dbReference>
<dbReference type="Gene3D" id="3.20.20.70">
    <property type="entry name" value="Aldolase class I"/>
    <property type="match status" value="1"/>
</dbReference>
<dbReference type="InterPro" id="IPR013483">
    <property type="entry name" value="MoaA"/>
</dbReference>
<evidence type="ECO:0000256" key="10">
    <source>
        <dbReference type="ARBA" id="ARBA00023150"/>
    </source>
</evidence>
<keyword evidence="6" id="KW-0547">Nucleotide-binding</keyword>
<sequence length="322" mass="36129">MLSDGFGRQFEYLRVSLTDVCNFSCQYCLPDGYQKTHKSRFLSSHEVLNLVEVFASLGTKKVRITGGEPSLRKDLSDIIAGIKQNQHIQTIALTTNGYKLTQNAQDWYNAGLDSVNVSVDSFDEHQFKVITGSSKLKEILLGIDRAIDVGLKVKINLVLMKQFNHKVLGQVMQYIKDKPVSFRFIELMETGDNAIFFNQQHVSPAGIQHSLIENGFVQTSRDKFSGPARVYSHQDYVGTIGLITPYASGFCDNCNRLRVSSTGKVHLCLFAEKGYDIRWGLSDERKHELASHIEALMPYKKPTHLLQEHKTGATTHLAMLGG</sequence>